<organism evidence="20 21">
    <name type="scientific">Acromyrmex insinuator</name>
    <dbReference type="NCBI Taxonomy" id="230686"/>
    <lineage>
        <taxon>Eukaryota</taxon>
        <taxon>Metazoa</taxon>
        <taxon>Ecdysozoa</taxon>
        <taxon>Arthropoda</taxon>
        <taxon>Hexapoda</taxon>
        <taxon>Insecta</taxon>
        <taxon>Pterygota</taxon>
        <taxon>Neoptera</taxon>
        <taxon>Endopterygota</taxon>
        <taxon>Hymenoptera</taxon>
        <taxon>Apocrita</taxon>
        <taxon>Aculeata</taxon>
        <taxon>Formicoidea</taxon>
        <taxon>Formicidae</taxon>
        <taxon>Myrmicinae</taxon>
        <taxon>Acromyrmex</taxon>
    </lineage>
</organism>
<dbReference type="SUPFAM" id="SSF54495">
    <property type="entry name" value="UBC-like"/>
    <property type="match status" value="1"/>
</dbReference>
<name>A0A836EE64_9HYME</name>
<keyword evidence="4 17" id="KW-0067">ATP-binding</keyword>
<dbReference type="InterPro" id="IPR023313">
    <property type="entry name" value="UBQ-conjugating_AS"/>
</dbReference>
<evidence type="ECO:0000256" key="17">
    <source>
        <dbReference type="RuleBase" id="RU362109"/>
    </source>
</evidence>
<evidence type="ECO:0000256" key="18">
    <source>
        <dbReference type="SAM" id="MobiDB-lite"/>
    </source>
</evidence>
<keyword evidence="2 17" id="KW-0547">Nucleotide-binding</keyword>
<feature type="compositionally biased region" description="Low complexity" evidence="18">
    <location>
        <begin position="166"/>
        <end position="176"/>
    </location>
</feature>
<evidence type="ECO:0000256" key="2">
    <source>
        <dbReference type="ARBA" id="ARBA00022741"/>
    </source>
</evidence>
<gene>
    <name evidence="20" type="primary">Ube2h</name>
    <name evidence="20" type="ORF">G6Z75_0012954</name>
</gene>
<feature type="region of interest" description="Disordered" evidence="18">
    <location>
        <begin position="152"/>
        <end position="220"/>
    </location>
</feature>
<evidence type="ECO:0000256" key="3">
    <source>
        <dbReference type="ARBA" id="ARBA00022786"/>
    </source>
</evidence>
<reference evidence="20" key="1">
    <citation type="submission" date="2020-02" db="EMBL/GenBank/DDBJ databases">
        <title>Relaxed selection underlies rapid genomic changes in the transitions from sociality to social parasitism in ants.</title>
        <authorList>
            <person name="Bi X."/>
        </authorList>
    </citation>
    <scope>NUCLEOTIDE SEQUENCE</scope>
    <source>
        <strain evidence="20">BGI-DK2013a</strain>
        <tissue evidence="20">Whole body</tissue>
    </source>
</reference>
<dbReference type="EC" id="2.3.2.24" evidence="8"/>
<proteinExistence type="inferred from homology"/>
<dbReference type="PROSITE" id="PS00183">
    <property type="entry name" value="UBC_1"/>
    <property type="match status" value="1"/>
</dbReference>
<dbReference type="SMART" id="SM00212">
    <property type="entry name" value="UBCc"/>
    <property type="match status" value="1"/>
</dbReference>
<comment type="similarity">
    <text evidence="17">Belongs to the ubiquitin-conjugating enzyme family.</text>
</comment>
<dbReference type="Pfam" id="PF00179">
    <property type="entry name" value="UQ_con"/>
    <property type="match status" value="1"/>
</dbReference>
<dbReference type="PROSITE" id="PS50127">
    <property type="entry name" value="UBC_2"/>
    <property type="match status" value="1"/>
</dbReference>
<feature type="active site" description="Glycyl thioester intermediate" evidence="16">
    <location>
        <position position="87"/>
    </location>
</feature>
<evidence type="ECO:0000256" key="7">
    <source>
        <dbReference type="ARBA" id="ARBA00035845"/>
    </source>
</evidence>
<dbReference type="GO" id="GO:0061631">
    <property type="term" value="F:ubiquitin conjugating enzyme activity"/>
    <property type="evidence" value="ECO:0007669"/>
    <property type="project" value="UniProtKB-EC"/>
</dbReference>
<dbReference type="CDD" id="cd23797">
    <property type="entry name" value="UBCc_UBE2H"/>
    <property type="match status" value="1"/>
</dbReference>
<keyword evidence="5" id="KW-0832">Ubl conjugation</keyword>
<evidence type="ECO:0000256" key="16">
    <source>
        <dbReference type="PROSITE-ProRule" id="PRU10133"/>
    </source>
</evidence>
<sequence>MSSPSAGKRRMDTDVIKLIESKHEVTILGGLNEFSVKFYGPRGTPYEGGIWKVRVHLPEHYPFKSPSIGFMNKVYHPNIDEVSGTVCLDVINQAWTALYDLSNIFESFLPQLLTYPNPIDPLNGDAAAMYLHKPEEYKKKVADYVRKYATEEALRDQENGGTGNGMSSDSESSMSDFSEDEAQDMELAAHQRPIATSSSAAGKRSNLLHKRPHANDVETTEPLAKTARLWNHPGRMSANETLNMFQATSTSCLELCASGGQSADETQATGLSSPCVHPLEVNVDLVDPGGYGSDAI</sequence>
<accession>A0A836EE64</accession>
<protein>
    <recommendedName>
        <fullName evidence="11">Ubiquitin-conjugating enzyme E2 H</fullName>
        <ecNumber evidence="8">2.3.2.24</ecNumber>
    </recommendedName>
    <alternativeName>
        <fullName evidence="14">(E3-independent) E2 ubiquitin-conjugating enzyme H</fullName>
    </alternativeName>
    <alternativeName>
        <fullName evidence="12">E2 ubiquitin-conjugating enzyme H</fullName>
    </alternativeName>
    <alternativeName>
        <fullName evidence="15">Ubiquitin carrier protein H</fullName>
    </alternativeName>
    <alternativeName>
        <fullName evidence="13">Ubiquitin-protein ligase H</fullName>
    </alternativeName>
</protein>
<comment type="function">
    <text evidence="9">Accepts ubiquitin from the E1 complex and catalyzes its covalent attachment to other proteins. E2 ubiquitin conjugating enzyme that transfers ubiquitin to MAEA, a core component of the CTLH E3 ubiquitin-protein ligase complex. In vitro catalyzes 'Lys-11'- and 'Lys-48'-linked polyubiquitination. Capable, in vitro, to ubiquitinate histone H2A.</text>
</comment>
<comment type="caution">
    <text evidence="20">The sequence shown here is derived from an EMBL/GenBank/DDBJ whole genome shotgun (WGS) entry which is preliminary data.</text>
</comment>
<feature type="domain" description="UBC core" evidence="19">
    <location>
        <begin position="1"/>
        <end position="150"/>
    </location>
</feature>
<dbReference type="Proteomes" id="UP000667349">
    <property type="component" value="Unassembled WGS sequence"/>
</dbReference>
<evidence type="ECO:0000256" key="6">
    <source>
        <dbReference type="ARBA" id="ARBA00022990"/>
    </source>
</evidence>
<keyword evidence="1" id="KW-0808">Transferase</keyword>
<dbReference type="InterPro" id="IPR016135">
    <property type="entry name" value="UBQ-conjugating_enzyme/RWD"/>
</dbReference>
<dbReference type="PANTHER" id="PTHR24068">
    <property type="entry name" value="UBIQUITIN-CONJUGATING ENZYME E2"/>
    <property type="match status" value="1"/>
</dbReference>
<evidence type="ECO:0000256" key="12">
    <source>
        <dbReference type="ARBA" id="ARBA00076312"/>
    </source>
</evidence>
<dbReference type="InterPro" id="IPR000608">
    <property type="entry name" value="UBC"/>
</dbReference>
<keyword evidence="6" id="KW-0007">Acetylation</keyword>
<evidence type="ECO:0000256" key="4">
    <source>
        <dbReference type="ARBA" id="ARBA00022840"/>
    </source>
</evidence>
<evidence type="ECO:0000256" key="5">
    <source>
        <dbReference type="ARBA" id="ARBA00022843"/>
    </source>
</evidence>
<dbReference type="EMBL" id="JAANHZ010000421">
    <property type="protein sequence ID" value="KAG5311172.1"/>
    <property type="molecule type" value="Genomic_DNA"/>
</dbReference>
<evidence type="ECO:0000256" key="10">
    <source>
        <dbReference type="ARBA" id="ARBA00063081"/>
    </source>
</evidence>
<evidence type="ECO:0000313" key="20">
    <source>
        <dbReference type="EMBL" id="KAG5311172.1"/>
    </source>
</evidence>
<dbReference type="AlphaFoldDB" id="A0A836EE64"/>
<comment type="subunit">
    <text evidence="10">Interacts with MAEA and WDR26, components of the CTLH complex that contains GID4, RANBP9 and/or RANBP10, MKLN1, MAEA, RMND5A (or alternatively its paralog RMND5B), GID8, ARMC8, WDR26 and YPEL5.</text>
</comment>
<feature type="non-terminal residue" evidence="20">
    <location>
        <position position="1"/>
    </location>
</feature>
<feature type="non-terminal residue" evidence="20">
    <location>
        <position position="296"/>
    </location>
</feature>
<keyword evidence="21" id="KW-1185">Reference proteome</keyword>
<dbReference type="FunFam" id="3.10.110.10:FF:000078">
    <property type="entry name" value="ubiquitin-conjugating enzyme E2 H isoform X2"/>
    <property type="match status" value="1"/>
</dbReference>
<evidence type="ECO:0000256" key="1">
    <source>
        <dbReference type="ARBA" id="ARBA00022679"/>
    </source>
</evidence>
<dbReference type="Gene3D" id="3.10.110.10">
    <property type="entry name" value="Ubiquitin Conjugating Enzyme"/>
    <property type="match status" value="1"/>
</dbReference>
<evidence type="ECO:0000256" key="9">
    <source>
        <dbReference type="ARBA" id="ARBA00060202"/>
    </source>
</evidence>
<evidence type="ECO:0000256" key="15">
    <source>
        <dbReference type="ARBA" id="ARBA00082119"/>
    </source>
</evidence>
<evidence type="ECO:0000256" key="14">
    <source>
        <dbReference type="ARBA" id="ARBA00078369"/>
    </source>
</evidence>
<keyword evidence="3 17" id="KW-0833">Ubl conjugation pathway</keyword>
<evidence type="ECO:0000256" key="11">
    <source>
        <dbReference type="ARBA" id="ARBA00072436"/>
    </source>
</evidence>
<evidence type="ECO:0000256" key="13">
    <source>
        <dbReference type="ARBA" id="ARBA00077502"/>
    </source>
</evidence>
<evidence type="ECO:0000256" key="8">
    <source>
        <dbReference type="ARBA" id="ARBA00039076"/>
    </source>
</evidence>
<evidence type="ECO:0000259" key="19">
    <source>
        <dbReference type="PROSITE" id="PS50127"/>
    </source>
</evidence>
<dbReference type="GO" id="GO:0005524">
    <property type="term" value="F:ATP binding"/>
    <property type="evidence" value="ECO:0007669"/>
    <property type="project" value="UniProtKB-UniRule"/>
</dbReference>
<comment type="catalytic activity">
    <reaction evidence="7">
        <text>S-ubiquitinyl-[E1 ubiquitin-activating enzyme]-L-cysteine + [acceptor protein]-L-lysine = [E1 ubiquitin-activating enzyme]-L-cysteine + N(6)-monoubiquitinyl-[acceptor protein]-L-lysine.</text>
        <dbReference type="EC" id="2.3.2.24"/>
    </reaction>
</comment>
<evidence type="ECO:0000313" key="21">
    <source>
        <dbReference type="Proteomes" id="UP000667349"/>
    </source>
</evidence>